<name>A0AAF0ZU14_SOLVR</name>
<proteinExistence type="predicted"/>
<keyword evidence="2" id="KW-0472">Membrane</keyword>
<keyword evidence="1" id="KW-0175">Coiled coil</keyword>
<accession>A0AAF0ZU14</accession>
<dbReference type="AlphaFoldDB" id="A0AAF0ZU14"/>
<dbReference type="EMBL" id="CP133621">
    <property type="protein sequence ID" value="WMV49385.1"/>
    <property type="molecule type" value="Genomic_DNA"/>
</dbReference>
<evidence type="ECO:0000256" key="2">
    <source>
        <dbReference type="SAM" id="Phobius"/>
    </source>
</evidence>
<reference evidence="3" key="1">
    <citation type="submission" date="2023-08" db="EMBL/GenBank/DDBJ databases">
        <title>A de novo genome assembly of Solanum verrucosum Schlechtendal, a Mexican diploid species geographically isolated from the other diploid A-genome species in potato relatives.</title>
        <authorList>
            <person name="Hosaka K."/>
        </authorList>
    </citation>
    <scope>NUCLEOTIDE SEQUENCE</scope>
    <source>
        <tissue evidence="3">Young leaves</tissue>
    </source>
</reference>
<keyword evidence="2" id="KW-1133">Transmembrane helix</keyword>
<organism evidence="3 4">
    <name type="scientific">Solanum verrucosum</name>
    <dbReference type="NCBI Taxonomy" id="315347"/>
    <lineage>
        <taxon>Eukaryota</taxon>
        <taxon>Viridiplantae</taxon>
        <taxon>Streptophyta</taxon>
        <taxon>Embryophyta</taxon>
        <taxon>Tracheophyta</taxon>
        <taxon>Spermatophyta</taxon>
        <taxon>Magnoliopsida</taxon>
        <taxon>eudicotyledons</taxon>
        <taxon>Gunneridae</taxon>
        <taxon>Pentapetalae</taxon>
        <taxon>asterids</taxon>
        <taxon>lamiids</taxon>
        <taxon>Solanales</taxon>
        <taxon>Solanaceae</taxon>
        <taxon>Solanoideae</taxon>
        <taxon>Solaneae</taxon>
        <taxon>Solanum</taxon>
    </lineage>
</organism>
<evidence type="ECO:0000313" key="3">
    <source>
        <dbReference type="EMBL" id="WMV49385.1"/>
    </source>
</evidence>
<keyword evidence="2" id="KW-0812">Transmembrane</keyword>
<evidence type="ECO:0000313" key="4">
    <source>
        <dbReference type="Proteomes" id="UP001234989"/>
    </source>
</evidence>
<sequence length="126" mass="14247">MNSGCPNWAVDRFLDSRRGKQISSYRQWSGYVLHLLFLLRVILFSLFSYTPPSIDQEQLKHELEEMTVALASCDAEIVRLNAQLLQAQAEGPGAGELVALKAQNERLNVEVKSLTQQLLIQSEMLE</sequence>
<feature type="coiled-coil region" evidence="1">
    <location>
        <begin position="56"/>
        <end position="117"/>
    </location>
</feature>
<feature type="transmembrane region" description="Helical" evidence="2">
    <location>
        <begin position="28"/>
        <end position="49"/>
    </location>
</feature>
<gene>
    <name evidence="3" type="ORF">MTR67_042770</name>
</gene>
<keyword evidence="4" id="KW-1185">Reference proteome</keyword>
<dbReference type="Proteomes" id="UP001234989">
    <property type="component" value="Chromosome 10"/>
</dbReference>
<protein>
    <submittedName>
        <fullName evidence="3">Uncharacterized protein</fullName>
    </submittedName>
</protein>
<evidence type="ECO:0000256" key="1">
    <source>
        <dbReference type="SAM" id="Coils"/>
    </source>
</evidence>